<dbReference type="AlphaFoldDB" id="A0A9N8YS31"/>
<evidence type="ECO:0000313" key="2">
    <source>
        <dbReference type="Proteomes" id="UP000789342"/>
    </source>
</evidence>
<gene>
    <name evidence="1" type="ORF">AMORRO_LOCUS524</name>
</gene>
<accession>A0A9N8YS31</accession>
<keyword evidence="2" id="KW-1185">Reference proteome</keyword>
<sequence length="243" mass="28385">MSLNYAVLAAQNVSRKNTSPDQRNAPRIVRCYHYEREGHYFREYSENASSQSEEEGDMDAYVVEGIIPTRRERPKHKPEKEESLVKKVRRKREPSVINSLDSYNVADDILALPVTVTIRQMLQYPKTTTTKCYAKIERKPIIAVLDSGATTPEETDISDKDSDTCDKFEYESEELKEKKGYYMEEQSDGELYKNPWENMQSPAIYMTTLEKEEQKEAMKFFEKEKNLFVKDITELTQTNVIHH</sequence>
<dbReference type="EMBL" id="CAJVPV010000142">
    <property type="protein sequence ID" value="CAG8444553.1"/>
    <property type="molecule type" value="Genomic_DNA"/>
</dbReference>
<name>A0A9N8YS31_9GLOM</name>
<comment type="caution">
    <text evidence="1">The sequence shown here is derived from an EMBL/GenBank/DDBJ whole genome shotgun (WGS) entry which is preliminary data.</text>
</comment>
<reference evidence="1" key="1">
    <citation type="submission" date="2021-06" db="EMBL/GenBank/DDBJ databases">
        <authorList>
            <person name="Kallberg Y."/>
            <person name="Tangrot J."/>
            <person name="Rosling A."/>
        </authorList>
    </citation>
    <scope>NUCLEOTIDE SEQUENCE</scope>
    <source>
        <strain evidence="1">CL551</strain>
    </source>
</reference>
<proteinExistence type="predicted"/>
<organism evidence="1 2">
    <name type="scientific">Acaulospora morrowiae</name>
    <dbReference type="NCBI Taxonomy" id="94023"/>
    <lineage>
        <taxon>Eukaryota</taxon>
        <taxon>Fungi</taxon>
        <taxon>Fungi incertae sedis</taxon>
        <taxon>Mucoromycota</taxon>
        <taxon>Glomeromycotina</taxon>
        <taxon>Glomeromycetes</taxon>
        <taxon>Diversisporales</taxon>
        <taxon>Acaulosporaceae</taxon>
        <taxon>Acaulospora</taxon>
    </lineage>
</organism>
<evidence type="ECO:0000313" key="1">
    <source>
        <dbReference type="EMBL" id="CAG8444553.1"/>
    </source>
</evidence>
<protein>
    <submittedName>
        <fullName evidence="1">12844_t:CDS:1</fullName>
    </submittedName>
</protein>
<dbReference type="Proteomes" id="UP000789342">
    <property type="component" value="Unassembled WGS sequence"/>
</dbReference>
<feature type="non-terminal residue" evidence="1">
    <location>
        <position position="1"/>
    </location>
</feature>